<dbReference type="Gene3D" id="3.50.50.60">
    <property type="entry name" value="FAD/NAD(P)-binding domain"/>
    <property type="match status" value="1"/>
</dbReference>
<dbReference type="PANTHER" id="PTHR42685:SF22">
    <property type="entry name" value="CONDITIONED MEDIUM FACTOR RECEPTOR 1"/>
    <property type="match status" value="1"/>
</dbReference>
<dbReference type="SUPFAM" id="SSF51905">
    <property type="entry name" value="FAD/NAD(P)-binding domain"/>
    <property type="match status" value="1"/>
</dbReference>
<dbReference type="GO" id="GO:0071949">
    <property type="term" value="F:FAD binding"/>
    <property type="evidence" value="ECO:0007669"/>
    <property type="project" value="InterPro"/>
</dbReference>
<accession>A0A133VJ02</accession>
<comment type="caution">
    <text evidence="2">The sequence shown here is derived from an EMBL/GenBank/DDBJ whole genome shotgun (WGS) entry which is preliminary data.</text>
</comment>
<dbReference type="AlphaFoldDB" id="A0A133VJ02"/>
<dbReference type="InterPro" id="IPR036188">
    <property type="entry name" value="FAD/NAD-bd_sf"/>
</dbReference>
<evidence type="ECO:0000313" key="3">
    <source>
        <dbReference type="Proteomes" id="UP000070491"/>
    </source>
</evidence>
<dbReference type="InterPro" id="IPR011777">
    <property type="entry name" value="Geranylgeranyl_Rdtase_fam"/>
</dbReference>
<evidence type="ECO:0000313" key="2">
    <source>
        <dbReference type="EMBL" id="KXB06421.1"/>
    </source>
</evidence>
<dbReference type="NCBIfam" id="TIGR02032">
    <property type="entry name" value="GG-red-SF"/>
    <property type="match status" value="1"/>
</dbReference>
<dbReference type="PRINTS" id="PR00420">
    <property type="entry name" value="RNGMNOXGNASE"/>
</dbReference>
<dbReference type="InterPro" id="IPR050407">
    <property type="entry name" value="Geranylgeranyl_reductase"/>
</dbReference>
<dbReference type="EMBL" id="LHYG01000003">
    <property type="protein sequence ID" value="KXB06421.1"/>
    <property type="molecule type" value="Genomic_DNA"/>
</dbReference>
<dbReference type="PANTHER" id="PTHR42685">
    <property type="entry name" value="GERANYLGERANYL DIPHOSPHATE REDUCTASE"/>
    <property type="match status" value="1"/>
</dbReference>
<reference evidence="2 3" key="1">
    <citation type="journal article" date="2016" name="Sci. Rep.">
        <title>Metabolic traits of an uncultured archaeal lineage -MSBL1- from brine pools of the Red Sea.</title>
        <authorList>
            <person name="Mwirichia R."/>
            <person name="Alam I."/>
            <person name="Rashid M."/>
            <person name="Vinu M."/>
            <person name="Ba-Alawi W."/>
            <person name="Anthony Kamau A."/>
            <person name="Kamanda Ngugi D."/>
            <person name="Goker M."/>
            <person name="Klenk H.P."/>
            <person name="Bajic V."/>
            <person name="Stingl U."/>
        </authorList>
    </citation>
    <scope>NUCLEOTIDE SEQUENCE [LARGE SCALE GENOMIC DNA]</scope>
    <source>
        <strain evidence="2">SCGC-AAA382F02</strain>
    </source>
</reference>
<keyword evidence="3" id="KW-1185">Reference proteome</keyword>
<proteinExistence type="predicted"/>
<feature type="domain" description="FAD-binding" evidence="1">
    <location>
        <begin position="3"/>
        <end position="312"/>
    </location>
</feature>
<organism evidence="2 3">
    <name type="scientific">candidate division MSBL1 archaeon SCGC-AAA382F02</name>
    <dbReference type="NCBI Taxonomy" id="1698282"/>
    <lineage>
        <taxon>Archaea</taxon>
        <taxon>Methanobacteriati</taxon>
        <taxon>Methanobacteriota</taxon>
        <taxon>candidate division MSBL1</taxon>
    </lineage>
</organism>
<dbReference type="Pfam" id="PF01494">
    <property type="entry name" value="FAD_binding_3"/>
    <property type="match status" value="1"/>
</dbReference>
<sequence>MKDVAIVGGGPSGCFMGEKLAKKGFKTTIVEEHSEVGQPMCCAGILGAQRLLKETGLDPKNWSVNELKGGIFNPPSGNSVKLTRNQTEAYAIDRARFDRSLAERAVRAGAELRLNTRCTEVSPRENKVSLKTETQNGKEQLESRLVIGADGTNSLVARNCDLMKEFSPTICAQAEIVKETEDFDARVYVGNELSQDFFAWKVPAGDVYRVGLGDKEGNVKEKLHKFMKNTSDFSQNTQNKMVRLTTDLIPTPNTRKIYGNRVLLIGDAAGQVKPLTGGGLYLGLSCAKIASQVAAEALEKEPSEKNLQKYEASVNEKFGREFELGARARKILKKMTDEDLSEFIELLEKPKIRNLILENADFDRHSNLFKTLIKKGPSLIKSVGARKLTKYLSWLMDS</sequence>
<dbReference type="InterPro" id="IPR002938">
    <property type="entry name" value="FAD-bd"/>
</dbReference>
<gene>
    <name evidence="2" type="ORF">AKJ53_00340</name>
</gene>
<protein>
    <recommendedName>
        <fullName evidence="1">FAD-binding domain-containing protein</fullName>
    </recommendedName>
</protein>
<dbReference type="Proteomes" id="UP000070491">
    <property type="component" value="Unassembled WGS sequence"/>
</dbReference>
<evidence type="ECO:0000259" key="1">
    <source>
        <dbReference type="Pfam" id="PF01494"/>
    </source>
</evidence>
<name>A0A133VJ02_9EURY</name>
<dbReference type="GO" id="GO:0016628">
    <property type="term" value="F:oxidoreductase activity, acting on the CH-CH group of donors, NAD or NADP as acceptor"/>
    <property type="evidence" value="ECO:0007669"/>
    <property type="project" value="InterPro"/>
</dbReference>